<gene>
    <name evidence="2" type="ORF">EIP75_09195</name>
</gene>
<feature type="domain" description="ER-bound oxygenase mpaB/mpaB'/Rubber oxygenase catalytic" evidence="1">
    <location>
        <begin position="49"/>
        <end position="266"/>
    </location>
</feature>
<dbReference type="PANTHER" id="PTHR36151:SF3">
    <property type="entry name" value="ER-BOUND OXYGENASE MPAB_MPAB'_RUBBER OXYGENASE CATALYTIC DOMAIN-CONTAINING PROTEIN"/>
    <property type="match status" value="1"/>
</dbReference>
<dbReference type="RefSeq" id="WP_125242964.1">
    <property type="nucleotide sequence ID" value="NZ_RSED01000006.1"/>
</dbReference>
<dbReference type="InterPro" id="IPR018713">
    <property type="entry name" value="MPAB/Lcp_cat_dom"/>
</dbReference>
<evidence type="ECO:0000313" key="3">
    <source>
        <dbReference type="Proteomes" id="UP000269265"/>
    </source>
</evidence>
<dbReference type="PANTHER" id="PTHR36151">
    <property type="entry name" value="BLR2777 PROTEIN"/>
    <property type="match status" value="1"/>
</dbReference>
<dbReference type="EMBL" id="RSED01000006">
    <property type="protein sequence ID" value="RRS04590.1"/>
    <property type="molecule type" value="Genomic_DNA"/>
</dbReference>
<protein>
    <submittedName>
        <fullName evidence="2">DUF2236 domain-containing protein</fullName>
    </submittedName>
</protein>
<dbReference type="OrthoDB" id="108890at2"/>
<dbReference type="Proteomes" id="UP000269265">
    <property type="component" value="Unassembled WGS sequence"/>
</dbReference>
<name>A0A426VCS9_9BURK</name>
<dbReference type="Pfam" id="PF09995">
    <property type="entry name" value="MPAB_Lcp_cat"/>
    <property type="match status" value="1"/>
</dbReference>
<evidence type="ECO:0000259" key="1">
    <source>
        <dbReference type="Pfam" id="PF09995"/>
    </source>
</evidence>
<proteinExistence type="predicted"/>
<reference evidence="2 3" key="1">
    <citation type="submission" date="2018-12" db="EMBL/GenBank/DDBJ databases">
        <title>The whole draft genome of Aquabacterium sp. SJQ9.</title>
        <authorList>
            <person name="Sun L."/>
            <person name="Gao X."/>
            <person name="Chen W."/>
            <person name="Huang K."/>
        </authorList>
    </citation>
    <scope>NUCLEOTIDE SEQUENCE [LARGE SCALE GENOMIC DNA]</scope>
    <source>
        <strain evidence="2 3">SJQ9</strain>
    </source>
</reference>
<sequence length="304" mass="33751">MKALILPAPLQRPVERFARGFIQPPGRPPVDFSAPVGAPALLPPDSLSWRIFKNPLALAVGGIAAVILELAEPSVRTGVWEHTSFRRAPVARLQSTGLAAMMTVYGPRELSENMIARVGRLHAQVKGTTPDGTPYRADDPVLLDWVQATASFGFMEAYSAYVHPLDDAMRDRLYSESRESSRLYGAVGAPTSLADMQAIFETMAPRLEASPIVFEFLEIMQRAPILPRIGRYGQRLLVKAAVELVPPWVRERLGLGDEWRLRPWQRAVLKLGGRVADRLLLRDSPAVQACHRLGLPADHLYRPW</sequence>
<organism evidence="2 3">
    <name type="scientific">Aquabacterium soli</name>
    <dbReference type="NCBI Taxonomy" id="2493092"/>
    <lineage>
        <taxon>Bacteria</taxon>
        <taxon>Pseudomonadati</taxon>
        <taxon>Pseudomonadota</taxon>
        <taxon>Betaproteobacteria</taxon>
        <taxon>Burkholderiales</taxon>
        <taxon>Aquabacterium</taxon>
    </lineage>
</organism>
<keyword evidence="3" id="KW-1185">Reference proteome</keyword>
<evidence type="ECO:0000313" key="2">
    <source>
        <dbReference type="EMBL" id="RRS04590.1"/>
    </source>
</evidence>
<comment type="caution">
    <text evidence="2">The sequence shown here is derived from an EMBL/GenBank/DDBJ whole genome shotgun (WGS) entry which is preliminary data.</text>
</comment>
<accession>A0A426VCS9</accession>
<dbReference type="GO" id="GO:0016491">
    <property type="term" value="F:oxidoreductase activity"/>
    <property type="evidence" value="ECO:0007669"/>
    <property type="project" value="InterPro"/>
</dbReference>
<dbReference type="AlphaFoldDB" id="A0A426VCS9"/>